<dbReference type="AlphaFoldDB" id="A0AAV2Q6Z3"/>
<keyword evidence="2" id="KW-1185">Reference proteome</keyword>
<evidence type="ECO:0000313" key="2">
    <source>
        <dbReference type="Proteomes" id="UP001497623"/>
    </source>
</evidence>
<sequence length="212" mass="22953">IPDLSGTCSVSVGAPDLSVTPHVTSVDVIFFRLHPWNTVTEFILTIHRGTDNRGDVLCSSPFTCSTVACNINSGTYCDPLPSCTDVFVEVSVDGEVSSESSKTLCEITTSTAAPKTTKPTTTIDFTTTTIYPEGDNLECYSCLGCPDVDPSTHVEANEEYQSCFTAIYAFLGNEDNVVRGGSLELHHEDCQLVHGDFICYCNTDRCNDNHAL</sequence>
<name>A0AAV2Q6Z3_MEGNR</name>
<organism evidence="1 2">
    <name type="scientific">Meganyctiphanes norvegica</name>
    <name type="common">Northern krill</name>
    <name type="synonym">Thysanopoda norvegica</name>
    <dbReference type="NCBI Taxonomy" id="48144"/>
    <lineage>
        <taxon>Eukaryota</taxon>
        <taxon>Metazoa</taxon>
        <taxon>Ecdysozoa</taxon>
        <taxon>Arthropoda</taxon>
        <taxon>Crustacea</taxon>
        <taxon>Multicrustacea</taxon>
        <taxon>Malacostraca</taxon>
        <taxon>Eumalacostraca</taxon>
        <taxon>Eucarida</taxon>
        <taxon>Euphausiacea</taxon>
        <taxon>Euphausiidae</taxon>
        <taxon>Meganyctiphanes</taxon>
    </lineage>
</organism>
<reference evidence="1 2" key="1">
    <citation type="submission" date="2024-05" db="EMBL/GenBank/DDBJ databases">
        <authorList>
            <person name="Wallberg A."/>
        </authorList>
    </citation>
    <scope>NUCLEOTIDE SEQUENCE [LARGE SCALE GENOMIC DNA]</scope>
</reference>
<dbReference type="EMBL" id="CAXKWB010004223">
    <property type="protein sequence ID" value="CAL4072808.1"/>
    <property type="molecule type" value="Genomic_DNA"/>
</dbReference>
<proteinExistence type="predicted"/>
<evidence type="ECO:0008006" key="3">
    <source>
        <dbReference type="Google" id="ProtNLM"/>
    </source>
</evidence>
<accession>A0AAV2Q6Z3</accession>
<gene>
    <name evidence="1" type="ORF">MNOR_LOCUS8927</name>
</gene>
<evidence type="ECO:0000313" key="1">
    <source>
        <dbReference type="EMBL" id="CAL4072808.1"/>
    </source>
</evidence>
<protein>
    <recommendedName>
        <fullName evidence="3">Sodefrin-like factor</fullName>
    </recommendedName>
</protein>
<feature type="non-terminal residue" evidence="1">
    <location>
        <position position="1"/>
    </location>
</feature>
<dbReference type="Proteomes" id="UP001497623">
    <property type="component" value="Unassembled WGS sequence"/>
</dbReference>
<comment type="caution">
    <text evidence="1">The sequence shown here is derived from an EMBL/GenBank/DDBJ whole genome shotgun (WGS) entry which is preliminary data.</text>
</comment>